<reference evidence="5" key="1">
    <citation type="submission" date="2013-04" db="UniProtKB">
        <authorList>
            <consortium name="EnsemblPlants"/>
        </authorList>
    </citation>
    <scope>IDENTIFICATION</scope>
</reference>
<proteinExistence type="inferred from homology"/>
<dbReference type="PANTHER" id="PTHR34359:SF24">
    <property type="entry name" value="INACTIVE PROTEIN FON2 SPARE1"/>
    <property type="match status" value="1"/>
</dbReference>
<dbReference type="InterPro" id="IPR039618">
    <property type="entry name" value="CLE9-13"/>
</dbReference>
<dbReference type="GO" id="GO:0030154">
    <property type="term" value="P:cell differentiation"/>
    <property type="evidence" value="ECO:0007669"/>
    <property type="project" value="UniProtKB-KW"/>
</dbReference>
<evidence type="ECO:0000313" key="5">
    <source>
        <dbReference type="EnsemblPlants" id="OB02G22870.1"/>
    </source>
</evidence>
<name>J3LCC0_ORYBR</name>
<organism evidence="5">
    <name type="scientific">Oryza brachyantha</name>
    <name type="common">malo sina</name>
    <dbReference type="NCBI Taxonomy" id="4533"/>
    <lineage>
        <taxon>Eukaryota</taxon>
        <taxon>Viridiplantae</taxon>
        <taxon>Streptophyta</taxon>
        <taxon>Embryophyta</taxon>
        <taxon>Tracheophyta</taxon>
        <taxon>Spermatophyta</taxon>
        <taxon>Magnoliopsida</taxon>
        <taxon>Liliopsida</taxon>
        <taxon>Poales</taxon>
        <taxon>Poaceae</taxon>
        <taxon>BOP clade</taxon>
        <taxon>Oryzoideae</taxon>
        <taxon>Oryzeae</taxon>
        <taxon>Oryzinae</taxon>
        <taxon>Oryza</taxon>
    </lineage>
</organism>
<keyword evidence="6" id="KW-1185">Reference proteome</keyword>
<accession>J3LCC0</accession>
<feature type="compositionally biased region" description="Low complexity" evidence="4">
    <location>
        <begin position="1"/>
        <end position="18"/>
    </location>
</feature>
<evidence type="ECO:0000256" key="3">
    <source>
        <dbReference type="ARBA" id="ARBA00022782"/>
    </source>
</evidence>
<protein>
    <submittedName>
        <fullName evidence="5">Uncharacterized protein</fullName>
    </submittedName>
</protein>
<dbReference type="STRING" id="4533.J3LCC0"/>
<evidence type="ECO:0000256" key="1">
    <source>
        <dbReference type="ARBA" id="ARBA00005416"/>
    </source>
</evidence>
<dbReference type="EnsemblPlants" id="OB02G22870.1">
    <property type="protein sequence ID" value="OB02G22870.1"/>
    <property type="gene ID" value="OB02G22870"/>
</dbReference>
<keyword evidence="3" id="KW-0221">Differentiation</keyword>
<dbReference type="PANTHER" id="PTHR34359">
    <property type="entry name" value="CLAVATA3/ESR (CLE)-RELATED PROTEIN 10"/>
    <property type="match status" value="1"/>
</dbReference>
<dbReference type="eggNOG" id="ENOG502S8TY">
    <property type="taxonomic scope" value="Eukaryota"/>
</dbReference>
<evidence type="ECO:0000313" key="6">
    <source>
        <dbReference type="Proteomes" id="UP000006038"/>
    </source>
</evidence>
<feature type="compositionally biased region" description="Basic residues" evidence="4">
    <location>
        <begin position="22"/>
        <end position="45"/>
    </location>
</feature>
<keyword evidence="2" id="KW-0217">Developmental protein</keyword>
<dbReference type="HOGENOM" id="CLU_145048_1_0_1"/>
<dbReference type="Gramene" id="OB02G22870.1">
    <property type="protein sequence ID" value="OB02G22870.1"/>
    <property type="gene ID" value="OB02G22870"/>
</dbReference>
<dbReference type="OMA" id="YRSHTRM"/>
<feature type="region of interest" description="Disordered" evidence="4">
    <location>
        <begin position="1"/>
        <end position="84"/>
    </location>
</feature>
<evidence type="ECO:0000256" key="4">
    <source>
        <dbReference type="SAM" id="MobiDB-lite"/>
    </source>
</evidence>
<dbReference type="AlphaFoldDB" id="J3LCC0"/>
<sequence>MLLAVASLDASSSPSSSATTDHHHHDRHHHHHKHHGYGHGHHRGGHDRWNRQGIPPTAGQGEEVDPRFGVQKRLVPTGPNPLHH</sequence>
<dbReference type="Proteomes" id="UP000006038">
    <property type="component" value="Unassembled WGS sequence"/>
</dbReference>
<comment type="similarity">
    <text evidence="1">Belongs to the CLV3/ESR signal peptide family.</text>
</comment>
<evidence type="ECO:0000256" key="2">
    <source>
        <dbReference type="ARBA" id="ARBA00022473"/>
    </source>
</evidence>